<feature type="domain" description="4Fe-4S ferredoxin-type" evidence="8">
    <location>
        <begin position="393"/>
        <end position="422"/>
    </location>
</feature>
<evidence type="ECO:0000256" key="2">
    <source>
        <dbReference type="ARBA" id="ARBA00022485"/>
    </source>
</evidence>
<accession>A0A5D0MH67</accession>
<dbReference type="PANTHER" id="PTHR30176:SF3">
    <property type="entry name" value="FERREDOXIN-TYPE PROTEIN NAPH"/>
    <property type="match status" value="1"/>
</dbReference>
<evidence type="ECO:0000313" key="9">
    <source>
        <dbReference type="EMBL" id="TYB31752.1"/>
    </source>
</evidence>
<dbReference type="GO" id="GO:0046872">
    <property type="term" value="F:metal ion binding"/>
    <property type="evidence" value="ECO:0007669"/>
    <property type="project" value="UniProtKB-KW"/>
</dbReference>
<dbReference type="SUPFAM" id="SSF54862">
    <property type="entry name" value="4Fe-4S ferredoxins"/>
    <property type="match status" value="3"/>
</dbReference>
<dbReference type="PROSITE" id="PS00198">
    <property type="entry name" value="4FE4S_FER_1"/>
    <property type="match status" value="3"/>
</dbReference>
<feature type="transmembrane region" description="Helical" evidence="7">
    <location>
        <begin position="109"/>
        <end position="128"/>
    </location>
</feature>
<keyword evidence="5" id="KW-0408">Iron</keyword>
<evidence type="ECO:0000256" key="7">
    <source>
        <dbReference type="SAM" id="Phobius"/>
    </source>
</evidence>
<comment type="caution">
    <text evidence="9">The sequence shown here is derived from an EMBL/GenBank/DDBJ whole genome shotgun (WGS) entry which is preliminary data.</text>
</comment>
<feature type="transmembrane region" description="Helical" evidence="7">
    <location>
        <begin position="46"/>
        <end position="71"/>
    </location>
</feature>
<keyword evidence="7" id="KW-1133">Transmembrane helix</keyword>
<dbReference type="InterPro" id="IPR017896">
    <property type="entry name" value="4Fe4S_Fe-S-bd"/>
</dbReference>
<evidence type="ECO:0000256" key="5">
    <source>
        <dbReference type="ARBA" id="ARBA00023004"/>
    </source>
</evidence>
<keyword evidence="10" id="KW-1185">Reference proteome</keyword>
<evidence type="ECO:0000256" key="4">
    <source>
        <dbReference type="ARBA" id="ARBA00022982"/>
    </source>
</evidence>
<proteinExistence type="predicted"/>
<feature type="transmembrane region" description="Helical" evidence="7">
    <location>
        <begin position="157"/>
        <end position="177"/>
    </location>
</feature>
<keyword evidence="7" id="KW-0472">Membrane</keyword>
<keyword evidence="4" id="KW-0249">Electron transport</keyword>
<keyword evidence="1" id="KW-0813">Transport</keyword>
<dbReference type="Proteomes" id="UP000324143">
    <property type="component" value="Unassembled WGS sequence"/>
</dbReference>
<keyword evidence="2" id="KW-0004">4Fe-4S</keyword>
<evidence type="ECO:0000256" key="1">
    <source>
        <dbReference type="ARBA" id="ARBA00022448"/>
    </source>
</evidence>
<evidence type="ECO:0000313" key="10">
    <source>
        <dbReference type="Proteomes" id="UP000324143"/>
    </source>
</evidence>
<dbReference type="PROSITE" id="PS51379">
    <property type="entry name" value="4FE4S_FER_2"/>
    <property type="match status" value="6"/>
</dbReference>
<feature type="domain" description="4Fe-4S ferredoxin-type" evidence="8">
    <location>
        <begin position="233"/>
        <end position="258"/>
    </location>
</feature>
<evidence type="ECO:0000256" key="6">
    <source>
        <dbReference type="ARBA" id="ARBA00023014"/>
    </source>
</evidence>
<dbReference type="AlphaFoldDB" id="A0A5D0MH67"/>
<protein>
    <submittedName>
        <fullName evidence="9">4Fe-4S dicluster domain-containing protein</fullName>
    </submittedName>
</protein>
<keyword evidence="7" id="KW-0812">Transmembrane</keyword>
<sequence>MKKNLKIFRIIWQIIFILAFFGISYFSSNKLINEYFFSIQFMPSLIGLLLNFTILFLIFTVINFFLLFLFGRIYCSLFCPMGILQDFFEFLYAKIRILKSNIHINSRKTLYISFSVFILFLISFVFNLKVITSALEPYSISSKITFMIKSVFSDTNITIIVYILLLYITILFSSLIIRKRFFCLYMCPTGFIFRILSKFSAMKLSIKNSVCIECGKCEVTCKTSCINIEEQNIENSLCIRCFNCMAICPTDAISFGFKYLKQNKTMNDNNIVNRRNFLKKLGSIFFLLLFSGIIRIKNFIPQSHTFDKTKTFPPGGNTLNKYLNNCINCFRCVEVCPTNVLQPAANYPVLDYEESFCDYFCNDCSRVCPTDALTYISLKEKQKTALGKSGLDKNICVVYAKNQSCGACAEICPTGAVHMIAYKKNLKAPEIDNSKCVGCGSCEYACPTRPVRAIKVEPFKNHKKLQIKEQKVEKEIKEEKFPF</sequence>
<feature type="domain" description="4Fe-4S ferredoxin-type" evidence="8">
    <location>
        <begin position="348"/>
        <end position="378"/>
    </location>
</feature>
<feature type="domain" description="4Fe-4S ferredoxin-type" evidence="8">
    <location>
        <begin position="202"/>
        <end position="231"/>
    </location>
</feature>
<organism evidence="9 10">
    <name type="scientific">Candidatus Mcinerneyibacterium aminivorans</name>
    <dbReference type="NCBI Taxonomy" id="2703815"/>
    <lineage>
        <taxon>Bacteria</taxon>
        <taxon>Candidatus Macinerneyibacteriota</taxon>
        <taxon>Candidatus Mcinerneyibacteria</taxon>
        <taxon>Candidatus Mcinerneyibacteriales</taxon>
        <taxon>Candidatus Mcinerneyibacteriaceae</taxon>
        <taxon>Candidatus Mcinerneyibacterium</taxon>
    </lineage>
</organism>
<feature type="transmembrane region" description="Helical" evidence="7">
    <location>
        <begin position="7"/>
        <end position="26"/>
    </location>
</feature>
<feature type="domain" description="4Fe-4S ferredoxin-type" evidence="8">
    <location>
        <begin position="315"/>
        <end position="346"/>
    </location>
</feature>
<dbReference type="Pfam" id="PF12801">
    <property type="entry name" value="Fer4_5"/>
    <property type="match status" value="2"/>
</dbReference>
<feature type="domain" description="4Fe-4S ferredoxin-type" evidence="8">
    <location>
        <begin position="427"/>
        <end position="459"/>
    </location>
</feature>
<dbReference type="EMBL" id="VSIX01000029">
    <property type="protein sequence ID" value="TYB31752.1"/>
    <property type="molecule type" value="Genomic_DNA"/>
</dbReference>
<name>A0A5D0MH67_9BACT</name>
<keyword evidence="6" id="KW-0411">Iron-sulfur</keyword>
<feature type="transmembrane region" description="Helical" evidence="7">
    <location>
        <begin position="281"/>
        <end position="300"/>
    </location>
</feature>
<dbReference type="GO" id="GO:0005886">
    <property type="term" value="C:plasma membrane"/>
    <property type="evidence" value="ECO:0007669"/>
    <property type="project" value="TreeGrafter"/>
</dbReference>
<dbReference type="InterPro" id="IPR051684">
    <property type="entry name" value="Electron_Trans/Redox"/>
</dbReference>
<dbReference type="CDD" id="cd16373">
    <property type="entry name" value="DMSOR_beta_like"/>
    <property type="match status" value="1"/>
</dbReference>
<evidence type="ECO:0000259" key="8">
    <source>
        <dbReference type="PROSITE" id="PS51379"/>
    </source>
</evidence>
<dbReference type="Gene3D" id="3.30.70.20">
    <property type="match status" value="3"/>
</dbReference>
<dbReference type="Pfam" id="PF13183">
    <property type="entry name" value="Fer4_8"/>
    <property type="match status" value="1"/>
</dbReference>
<dbReference type="PANTHER" id="PTHR30176">
    <property type="entry name" value="FERREDOXIN-TYPE PROTEIN NAPH"/>
    <property type="match status" value="1"/>
</dbReference>
<evidence type="ECO:0000256" key="3">
    <source>
        <dbReference type="ARBA" id="ARBA00022723"/>
    </source>
</evidence>
<dbReference type="GO" id="GO:0051539">
    <property type="term" value="F:4 iron, 4 sulfur cluster binding"/>
    <property type="evidence" value="ECO:0007669"/>
    <property type="project" value="UniProtKB-KW"/>
</dbReference>
<dbReference type="InterPro" id="IPR017900">
    <property type="entry name" value="4Fe4S_Fe_S_CS"/>
</dbReference>
<keyword evidence="3" id="KW-0479">Metal-binding</keyword>
<dbReference type="Pfam" id="PF12838">
    <property type="entry name" value="Fer4_7"/>
    <property type="match status" value="1"/>
</dbReference>
<gene>
    <name evidence="9" type="ORF">FXF47_02460</name>
</gene>
<reference evidence="9" key="1">
    <citation type="submission" date="2019-08" db="EMBL/GenBank/DDBJ databases">
        <title>Genomic characterization of a novel candidate phylum (ARYD3) from a high temperature, high salinity tertiary oil reservoir in north central Oklahoma, USA.</title>
        <authorList>
            <person name="Youssef N.H."/>
            <person name="Yadav A."/>
            <person name="Elshahed M.S."/>
        </authorList>
    </citation>
    <scope>NUCLEOTIDE SEQUENCE [LARGE SCALE GENOMIC DNA]</scope>
    <source>
        <strain evidence="9">ARYD3</strain>
    </source>
</reference>